<protein>
    <submittedName>
        <fullName evidence="1">Uncharacterized protein</fullName>
    </submittedName>
</protein>
<dbReference type="Proteomes" id="UP000814033">
    <property type="component" value="Unassembled WGS sequence"/>
</dbReference>
<keyword evidence="2" id="KW-1185">Reference proteome</keyword>
<organism evidence="1 2">
    <name type="scientific">Auriscalpium vulgare</name>
    <dbReference type="NCBI Taxonomy" id="40419"/>
    <lineage>
        <taxon>Eukaryota</taxon>
        <taxon>Fungi</taxon>
        <taxon>Dikarya</taxon>
        <taxon>Basidiomycota</taxon>
        <taxon>Agaricomycotina</taxon>
        <taxon>Agaricomycetes</taxon>
        <taxon>Russulales</taxon>
        <taxon>Auriscalpiaceae</taxon>
        <taxon>Auriscalpium</taxon>
    </lineage>
</organism>
<accession>A0ACB8RK50</accession>
<reference evidence="1" key="2">
    <citation type="journal article" date="2022" name="New Phytol.">
        <title>Evolutionary transition to the ectomycorrhizal habit in the genomes of a hyperdiverse lineage of mushroom-forming fungi.</title>
        <authorList>
            <person name="Looney B."/>
            <person name="Miyauchi S."/>
            <person name="Morin E."/>
            <person name="Drula E."/>
            <person name="Courty P.E."/>
            <person name="Kohler A."/>
            <person name="Kuo A."/>
            <person name="LaButti K."/>
            <person name="Pangilinan J."/>
            <person name="Lipzen A."/>
            <person name="Riley R."/>
            <person name="Andreopoulos W."/>
            <person name="He G."/>
            <person name="Johnson J."/>
            <person name="Nolan M."/>
            <person name="Tritt A."/>
            <person name="Barry K.W."/>
            <person name="Grigoriev I.V."/>
            <person name="Nagy L.G."/>
            <person name="Hibbett D."/>
            <person name="Henrissat B."/>
            <person name="Matheny P.B."/>
            <person name="Labbe J."/>
            <person name="Martin F.M."/>
        </authorList>
    </citation>
    <scope>NUCLEOTIDE SEQUENCE</scope>
    <source>
        <strain evidence="1">FP105234-sp</strain>
    </source>
</reference>
<gene>
    <name evidence="1" type="ORF">FA95DRAFT_1574490</name>
</gene>
<proteinExistence type="predicted"/>
<evidence type="ECO:0000313" key="1">
    <source>
        <dbReference type="EMBL" id="KAI0044420.1"/>
    </source>
</evidence>
<reference evidence="1" key="1">
    <citation type="submission" date="2021-02" db="EMBL/GenBank/DDBJ databases">
        <authorList>
            <consortium name="DOE Joint Genome Institute"/>
            <person name="Ahrendt S."/>
            <person name="Looney B.P."/>
            <person name="Miyauchi S."/>
            <person name="Morin E."/>
            <person name="Drula E."/>
            <person name="Courty P.E."/>
            <person name="Chicoki N."/>
            <person name="Fauchery L."/>
            <person name="Kohler A."/>
            <person name="Kuo A."/>
            <person name="Labutti K."/>
            <person name="Pangilinan J."/>
            <person name="Lipzen A."/>
            <person name="Riley R."/>
            <person name="Andreopoulos W."/>
            <person name="He G."/>
            <person name="Johnson J."/>
            <person name="Barry K.W."/>
            <person name="Grigoriev I.V."/>
            <person name="Nagy L."/>
            <person name="Hibbett D."/>
            <person name="Henrissat B."/>
            <person name="Matheny P.B."/>
            <person name="Labbe J."/>
            <person name="Martin F."/>
        </authorList>
    </citation>
    <scope>NUCLEOTIDE SEQUENCE</scope>
    <source>
        <strain evidence="1">FP105234-sp</strain>
    </source>
</reference>
<name>A0ACB8RK50_9AGAM</name>
<sequence length="207" mass="21339">MAARLLVAAPLRAAIRAQPRLVPRRLMSASAHAPKASTDTPWLIGSALVFIPTIGYLLSPAARDTPQKAHAAGGHGSPKVPAETVPHSSEPVTTDDEGTAVSASDVKSSISKAVNEDSPKEAASTEAAGLPEAADTSSSSEKYHDGAPGQTADSEGAHEQKEKPHEEPKLGTVQNEDDTSAKPVSQGAPRELSKKGSSPKEAAESKD</sequence>
<comment type="caution">
    <text evidence="1">The sequence shown here is derived from an EMBL/GenBank/DDBJ whole genome shotgun (WGS) entry which is preliminary data.</text>
</comment>
<dbReference type="EMBL" id="MU275984">
    <property type="protein sequence ID" value="KAI0044420.1"/>
    <property type="molecule type" value="Genomic_DNA"/>
</dbReference>
<evidence type="ECO:0000313" key="2">
    <source>
        <dbReference type="Proteomes" id="UP000814033"/>
    </source>
</evidence>